<evidence type="ECO:0000256" key="1">
    <source>
        <dbReference type="SAM" id="Phobius"/>
    </source>
</evidence>
<keyword evidence="1" id="KW-1133">Transmembrane helix</keyword>
<organism evidence="2 3">
    <name type="scientific">Spirodela intermedia</name>
    <name type="common">Intermediate duckweed</name>
    <dbReference type="NCBI Taxonomy" id="51605"/>
    <lineage>
        <taxon>Eukaryota</taxon>
        <taxon>Viridiplantae</taxon>
        <taxon>Streptophyta</taxon>
        <taxon>Embryophyta</taxon>
        <taxon>Tracheophyta</taxon>
        <taxon>Spermatophyta</taxon>
        <taxon>Magnoliopsida</taxon>
        <taxon>Liliopsida</taxon>
        <taxon>Araceae</taxon>
        <taxon>Lemnoideae</taxon>
        <taxon>Spirodela</taxon>
    </lineage>
</organism>
<keyword evidence="1" id="KW-0472">Membrane</keyword>
<keyword evidence="1" id="KW-0812">Transmembrane</keyword>
<feature type="transmembrane region" description="Helical" evidence="1">
    <location>
        <begin position="6"/>
        <end position="22"/>
    </location>
</feature>
<proteinExistence type="predicted"/>
<protein>
    <recommendedName>
        <fullName evidence="4">Photosystem II protein T</fullName>
    </recommendedName>
</protein>
<gene>
    <name evidence="2" type="ORF">SI7747_UN020601</name>
</gene>
<name>A0ABN7EB46_SPIIN</name>
<keyword evidence="3" id="KW-1185">Reference proteome</keyword>
<comment type="caution">
    <text evidence="2">The sequence shown here is derived from an EMBL/GenBank/DDBJ whole genome shotgun (WGS) entry which is preliminary data.</text>
</comment>
<evidence type="ECO:0000313" key="3">
    <source>
        <dbReference type="Proteomes" id="UP001189122"/>
    </source>
</evidence>
<evidence type="ECO:0000313" key="2">
    <source>
        <dbReference type="EMBL" id="CAA6674243.1"/>
    </source>
</evidence>
<reference evidence="3" key="1">
    <citation type="journal article" date="2020" name="Sci. Rep.">
        <title>Chromosome-scale genome assembly for the duckweed Spirodela intermedia, integrating cytogenetic maps, PacBio and Oxford Nanopore libraries.</title>
        <authorList>
            <person name="Hoang P.T.N."/>
            <person name="Fiebig A."/>
            <person name="Novak P."/>
            <person name="Macas J."/>
            <person name="Cao H.X."/>
            <person name="Stepanenko A."/>
            <person name="Chen G."/>
            <person name="Borisjuk N."/>
            <person name="Scholz U."/>
            <person name="Schubert I."/>
        </authorList>
    </citation>
    <scope>NUCLEOTIDE SEQUENCE [LARGE SCALE GENOMIC DNA]</scope>
</reference>
<sequence>MLPITLTYEILLITFISFFIFNKSSSDNLK</sequence>
<accession>A0ABN7EB46</accession>
<dbReference type="Proteomes" id="UP001189122">
    <property type="component" value="Unassembled WGS sequence"/>
</dbReference>
<dbReference type="EMBL" id="CACRZD030000090">
    <property type="protein sequence ID" value="CAA6674243.1"/>
    <property type="molecule type" value="Genomic_DNA"/>
</dbReference>
<evidence type="ECO:0008006" key="4">
    <source>
        <dbReference type="Google" id="ProtNLM"/>
    </source>
</evidence>